<dbReference type="Proteomes" id="UP000000305">
    <property type="component" value="Unassembled WGS sequence"/>
</dbReference>
<sequence>MGLRGLQKFLGDKRAANTNTTTNAAANGTPLGVMILSRRQSLLPLISWEKLPLEKCSVTTALVSLSVPIINKIATPYTREKDLQKARKNLIRSVTATSSDRWVDDVYMFPPLVCLEVALSDVISQLIQSKTPLFILSSQFPPTTEPLYNVNKMAGQHQQQFSGFTFLVVVRGKGSPRSPAVPQSLKKRVAMCTLSMRSSCVPGFQRKTYGI</sequence>
<keyword evidence="2" id="KW-1185">Reference proteome</keyword>
<dbReference type="InParanoid" id="E9G2X4"/>
<accession>E9G2X4</accession>
<reference evidence="1 2" key="1">
    <citation type="journal article" date="2011" name="Science">
        <title>The ecoresponsive genome of Daphnia pulex.</title>
        <authorList>
            <person name="Colbourne J.K."/>
            <person name="Pfrender M.E."/>
            <person name="Gilbert D."/>
            <person name="Thomas W.K."/>
            <person name="Tucker A."/>
            <person name="Oakley T.H."/>
            <person name="Tokishita S."/>
            <person name="Aerts A."/>
            <person name="Arnold G.J."/>
            <person name="Basu M.K."/>
            <person name="Bauer D.J."/>
            <person name="Caceres C.E."/>
            <person name="Carmel L."/>
            <person name="Casola C."/>
            <person name="Choi J.H."/>
            <person name="Detter J.C."/>
            <person name="Dong Q."/>
            <person name="Dusheyko S."/>
            <person name="Eads B.D."/>
            <person name="Frohlich T."/>
            <person name="Geiler-Samerotte K.A."/>
            <person name="Gerlach D."/>
            <person name="Hatcher P."/>
            <person name="Jogdeo S."/>
            <person name="Krijgsveld J."/>
            <person name="Kriventseva E.V."/>
            <person name="Kultz D."/>
            <person name="Laforsch C."/>
            <person name="Lindquist E."/>
            <person name="Lopez J."/>
            <person name="Manak J.R."/>
            <person name="Muller J."/>
            <person name="Pangilinan J."/>
            <person name="Patwardhan R.P."/>
            <person name="Pitluck S."/>
            <person name="Pritham E.J."/>
            <person name="Rechtsteiner A."/>
            <person name="Rho M."/>
            <person name="Rogozin I.B."/>
            <person name="Sakarya O."/>
            <person name="Salamov A."/>
            <person name="Schaack S."/>
            <person name="Shapiro H."/>
            <person name="Shiga Y."/>
            <person name="Skalitzky C."/>
            <person name="Smith Z."/>
            <person name="Souvorov A."/>
            <person name="Sung W."/>
            <person name="Tang Z."/>
            <person name="Tsuchiya D."/>
            <person name="Tu H."/>
            <person name="Vos H."/>
            <person name="Wang M."/>
            <person name="Wolf Y.I."/>
            <person name="Yamagata H."/>
            <person name="Yamada T."/>
            <person name="Ye Y."/>
            <person name="Shaw J.R."/>
            <person name="Andrews J."/>
            <person name="Crease T.J."/>
            <person name="Tang H."/>
            <person name="Lucas S.M."/>
            <person name="Robertson H.M."/>
            <person name="Bork P."/>
            <person name="Koonin E.V."/>
            <person name="Zdobnov E.M."/>
            <person name="Grigoriev I.V."/>
            <person name="Lynch M."/>
            <person name="Boore J.L."/>
        </authorList>
    </citation>
    <scope>NUCLEOTIDE SEQUENCE [LARGE SCALE GENOMIC DNA]</scope>
</reference>
<name>E9G2X4_DAPPU</name>
<evidence type="ECO:0000313" key="1">
    <source>
        <dbReference type="EMBL" id="EFX86117.1"/>
    </source>
</evidence>
<dbReference type="AlphaFoldDB" id="E9G2X4"/>
<protein>
    <submittedName>
        <fullName evidence="1">Uncharacterized protein</fullName>
    </submittedName>
</protein>
<dbReference type="KEGG" id="dpx:DAPPUDRAFT_236703"/>
<organism evidence="1 2">
    <name type="scientific">Daphnia pulex</name>
    <name type="common">Water flea</name>
    <dbReference type="NCBI Taxonomy" id="6669"/>
    <lineage>
        <taxon>Eukaryota</taxon>
        <taxon>Metazoa</taxon>
        <taxon>Ecdysozoa</taxon>
        <taxon>Arthropoda</taxon>
        <taxon>Crustacea</taxon>
        <taxon>Branchiopoda</taxon>
        <taxon>Diplostraca</taxon>
        <taxon>Cladocera</taxon>
        <taxon>Anomopoda</taxon>
        <taxon>Daphniidae</taxon>
        <taxon>Daphnia</taxon>
    </lineage>
</organism>
<dbReference type="HOGENOM" id="CLU_1305998_0_0_1"/>
<evidence type="ECO:0000313" key="2">
    <source>
        <dbReference type="Proteomes" id="UP000000305"/>
    </source>
</evidence>
<gene>
    <name evidence="1" type="ORF">DAPPUDRAFT_236703</name>
</gene>
<dbReference type="EMBL" id="GL732530">
    <property type="protein sequence ID" value="EFX86117.1"/>
    <property type="molecule type" value="Genomic_DNA"/>
</dbReference>
<proteinExistence type="predicted"/>